<dbReference type="InterPro" id="IPR051199">
    <property type="entry name" value="LPS_LOS_Heptosyltrfase"/>
</dbReference>
<dbReference type="RefSeq" id="WP_067553104.1">
    <property type="nucleotide sequence ID" value="NZ_LPXN01000054.1"/>
</dbReference>
<dbReference type="GO" id="GO:0009244">
    <property type="term" value="P:lipopolysaccharide core region biosynthetic process"/>
    <property type="evidence" value="ECO:0007669"/>
    <property type="project" value="TreeGrafter"/>
</dbReference>
<sequence>MSEPTTSLPARRILVIKHGAFGDFIMALGAFQALRRHHAGDHLVLQTIPSLAPLARASGWFDEVWTDPRDKGLGALLAVRRQIRGGRFDLVYDLQCSDRTNLYFQLLRPGPPRWSGQAWGCSDPDPNPNRNATHGTDRYAMQLRHMGVAEVPPPDAGWIEADVSRFALSAPYVLLAPGCAPHRPEKRWPEAHYATLANSLSARGYTPVLVGTKSEAETTAAIAAACPAAIDLTDRTPLFELGGLARRAAGAVGNDTGPMHLLAVVGCPSVVLYSHASTPTQSGQRGPRVTILREATLSDLPPARVESALLELMAGGGGLPSPSL</sequence>
<dbReference type="PANTHER" id="PTHR30160:SF1">
    <property type="entry name" value="LIPOPOLYSACCHARIDE 1,2-N-ACETYLGLUCOSAMINETRANSFERASE-RELATED"/>
    <property type="match status" value="1"/>
</dbReference>
<organism evidence="3 4">
    <name type="scientific">Oceanibaculum pacificum</name>
    <dbReference type="NCBI Taxonomy" id="580166"/>
    <lineage>
        <taxon>Bacteria</taxon>
        <taxon>Pseudomonadati</taxon>
        <taxon>Pseudomonadota</taxon>
        <taxon>Alphaproteobacteria</taxon>
        <taxon>Rhodospirillales</taxon>
        <taxon>Oceanibaculaceae</taxon>
        <taxon>Oceanibaculum</taxon>
    </lineage>
</organism>
<proteinExistence type="predicted"/>
<dbReference type="AlphaFoldDB" id="A0A154WF17"/>
<keyword evidence="4" id="KW-1185">Reference proteome</keyword>
<evidence type="ECO:0000256" key="2">
    <source>
        <dbReference type="ARBA" id="ARBA00022679"/>
    </source>
</evidence>
<evidence type="ECO:0008006" key="5">
    <source>
        <dbReference type="Google" id="ProtNLM"/>
    </source>
</evidence>
<gene>
    <name evidence="3" type="ORF">AUP43_17395</name>
</gene>
<dbReference type="Pfam" id="PF01075">
    <property type="entry name" value="Glyco_transf_9"/>
    <property type="match status" value="1"/>
</dbReference>
<comment type="caution">
    <text evidence="3">The sequence shown here is derived from an EMBL/GenBank/DDBJ whole genome shotgun (WGS) entry which is preliminary data.</text>
</comment>
<keyword evidence="2" id="KW-0808">Transferase</keyword>
<dbReference type="CDD" id="cd03789">
    <property type="entry name" value="GT9_LPS_heptosyltransferase"/>
    <property type="match status" value="1"/>
</dbReference>
<accession>A0A154WF17</accession>
<feature type="non-terminal residue" evidence="3">
    <location>
        <position position="324"/>
    </location>
</feature>
<keyword evidence="1" id="KW-0328">Glycosyltransferase</keyword>
<evidence type="ECO:0000313" key="3">
    <source>
        <dbReference type="EMBL" id="KZD12118.1"/>
    </source>
</evidence>
<dbReference type="STRING" id="580166.AUP43_17395"/>
<evidence type="ECO:0000256" key="1">
    <source>
        <dbReference type="ARBA" id="ARBA00022676"/>
    </source>
</evidence>
<dbReference type="GO" id="GO:0005829">
    <property type="term" value="C:cytosol"/>
    <property type="evidence" value="ECO:0007669"/>
    <property type="project" value="TreeGrafter"/>
</dbReference>
<dbReference type="SUPFAM" id="SSF53756">
    <property type="entry name" value="UDP-Glycosyltransferase/glycogen phosphorylase"/>
    <property type="match status" value="1"/>
</dbReference>
<dbReference type="Gene3D" id="3.40.50.2000">
    <property type="entry name" value="Glycogen Phosphorylase B"/>
    <property type="match status" value="2"/>
</dbReference>
<evidence type="ECO:0000313" key="4">
    <source>
        <dbReference type="Proteomes" id="UP000076400"/>
    </source>
</evidence>
<name>A0A154WF17_9PROT</name>
<protein>
    <recommendedName>
        <fullName evidence="5">ADP-heptose--LPS heptosyltransferase</fullName>
    </recommendedName>
</protein>
<dbReference type="Proteomes" id="UP000076400">
    <property type="component" value="Unassembled WGS sequence"/>
</dbReference>
<dbReference type="OrthoDB" id="9807356at2"/>
<reference evidence="3 4" key="1">
    <citation type="submission" date="2015-12" db="EMBL/GenBank/DDBJ databases">
        <title>Genome sequence of Oceanibaculum pacificum MCCC 1A02656.</title>
        <authorList>
            <person name="Lu L."/>
            <person name="Lai Q."/>
            <person name="Shao Z."/>
            <person name="Qian P."/>
        </authorList>
    </citation>
    <scope>NUCLEOTIDE SEQUENCE [LARGE SCALE GENOMIC DNA]</scope>
    <source>
        <strain evidence="3 4">MCCC 1A02656</strain>
    </source>
</reference>
<dbReference type="EMBL" id="LPXN01000054">
    <property type="protein sequence ID" value="KZD12118.1"/>
    <property type="molecule type" value="Genomic_DNA"/>
</dbReference>
<dbReference type="InterPro" id="IPR002201">
    <property type="entry name" value="Glyco_trans_9"/>
</dbReference>
<dbReference type="GO" id="GO:0008713">
    <property type="term" value="F:ADP-heptose-lipopolysaccharide heptosyltransferase activity"/>
    <property type="evidence" value="ECO:0007669"/>
    <property type="project" value="TreeGrafter"/>
</dbReference>
<dbReference type="PANTHER" id="PTHR30160">
    <property type="entry name" value="TETRAACYLDISACCHARIDE 4'-KINASE-RELATED"/>
    <property type="match status" value="1"/>
</dbReference>